<organism evidence="1 2">
    <name type="scientific">Paracoccus methylarcula</name>
    <dbReference type="NCBI Taxonomy" id="72022"/>
    <lineage>
        <taxon>Bacteria</taxon>
        <taxon>Pseudomonadati</taxon>
        <taxon>Pseudomonadota</taxon>
        <taxon>Alphaproteobacteria</taxon>
        <taxon>Rhodobacterales</taxon>
        <taxon>Paracoccaceae</taxon>
        <taxon>Paracoccus</taxon>
    </lineage>
</organism>
<reference evidence="1" key="1">
    <citation type="submission" date="2018-05" db="EMBL/GenBank/DDBJ databases">
        <title>Reclassification of Methylarcula marina and Methylarcula terricola as Paracoccus methylarcula sp.nov., comb.nov. and Paracoccus terricola comb.nov.</title>
        <authorList>
            <person name="Shmareva M.N."/>
            <person name="Doronina N.V."/>
            <person name="Vasilenko O.V."/>
            <person name="Tarlachkov S.V."/>
            <person name="Trotsenko Y.A."/>
        </authorList>
    </citation>
    <scope>NUCLEOTIDE SEQUENCE [LARGE SCALE GENOMIC DNA]</scope>
    <source>
        <strain evidence="1">VKM B-2159</strain>
    </source>
</reference>
<evidence type="ECO:0000313" key="2">
    <source>
        <dbReference type="Proteomes" id="UP000238137"/>
    </source>
</evidence>
<evidence type="ECO:0000313" key="1">
    <source>
        <dbReference type="EMBL" id="RNF34190.1"/>
    </source>
</evidence>
<dbReference type="RefSeq" id="WP_106691696.1">
    <property type="nucleotide sequence ID" value="NZ_PXNQ02000007.1"/>
</dbReference>
<protein>
    <submittedName>
        <fullName evidence="1">Uncharacterized protein</fullName>
    </submittedName>
</protein>
<dbReference type="AlphaFoldDB" id="A0A422QW71"/>
<comment type="caution">
    <text evidence="1">The sequence shown here is derived from an EMBL/GenBank/DDBJ whole genome shotgun (WGS) entry which is preliminary data.</text>
</comment>
<gene>
    <name evidence="1" type="ORF">A7A09_012350</name>
</gene>
<sequence>MPAITLLKSSFQPYIEGVIEGTVTQIQALDTRLNANDAKWVDRATHIEAETPEAYTVPASTKMIVTTTLGSSYVGLWRKSGDQGSPPTEGRVPTANDGYWIRIAKVAKESVIQAMQAEIDALKASASGSMQAVVQRRAALPDRPVGAAMVMWRTFDDPSEKMAAGVDLWAEVLPNPALNFADTFDRADEPLADDDRWVNVRTQSAIMSIVSNAAQPSAINALPVVQSADFLPPDQFIEANVLGGGNSLSAGRGTFLYLNVQPGKHVATASIFGPRNLFSKRRTRH</sequence>
<dbReference type="EMBL" id="PXNQ02000007">
    <property type="protein sequence ID" value="RNF34190.1"/>
    <property type="molecule type" value="Genomic_DNA"/>
</dbReference>
<proteinExistence type="predicted"/>
<accession>A0A422QW71</accession>
<name>A0A422QW71_9RHOB</name>
<keyword evidence="2" id="KW-1185">Reference proteome</keyword>
<dbReference type="Proteomes" id="UP000238137">
    <property type="component" value="Unassembled WGS sequence"/>
</dbReference>